<name>A0AAU8N8A1_9BACL</name>
<organism evidence="1">
    <name type="scientific">Paenibacillus sp. AN1007</name>
    <dbReference type="NCBI Taxonomy" id="3151385"/>
    <lineage>
        <taxon>Bacteria</taxon>
        <taxon>Bacillati</taxon>
        <taxon>Bacillota</taxon>
        <taxon>Bacilli</taxon>
        <taxon>Bacillales</taxon>
        <taxon>Paenibacillaceae</taxon>
        <taxon>Paenibacillus</taxon>
    </lineage>
</organism>
<evidence type="ECO:0000313" key="1">
    <source>
        <dbReference type="EMBL" id="XCP93166.1"/>
    </source>
</evidence>
<gene>
    <name evidence="1" type="ORF">ABXS70_18230</name>
</gene>
<protein>
    <recommendedName>
        <fullName evidence="2">DUF4209 domain-containing protein</fullName>
    </recommendedName>
</protein>
<accession>A0AAU8N8A1</accession>
<sequence>MDRIKFYSINDIINGRNLLKCRILIEEYSIYKEIDDINDVIELYSAKKYIDNKVYLSDWTANTIDSLEKKINKLFGTVAKFIKAINDNNLLEMYSRVERNYKDEFWELIDKFKAYENITSDCFQKLISTTSVPLAELLRSRSITNQYGEIIKDRMLSDPISSVQLLLDKFELKHHRELQAIHFPKQLTNQDKEFIISNYLDSEEPNLNYVRLISNIQSSKDKIEVSPKLLLKAKRKAEELEKQYFVENSGMPIETSVSFSKSQNEEVKLIYEGQTIVATYSTKWIEENKDFPTLLNNFIYLFEFVDLQMRSTIVNKTSEMGVFERHIFISSQNAYNVGFVFERKNVLSLLQMSGYYHQLFSIGIRLEEIIEWFFEDYLMAEFDAGNFKVRMPSENSLFFEKCTNITPALESVLKQFTLYVEDGHIDFELLEIRSEHLVYKNIPSSIPKKYVYGCGDEFNYLIYLFFSDQSGLGYLENLTESYNNFFELLTNETLNKNEIPSYNLTEIEWLIEKNYLSIDADENVVFKDYQLALLLYDLYVNEVVCYWKCSEYKRKLLDELEEKRIIEFDSTLFSRKETDYINYTLNKSQFNNGLDLRNKYSHIQPNIENNEGVHKQNYLILLRIFVLTIIKINDDFCTKKHSNND</sequence>
<reference evidence="1" key="1">
    <citation type="submission" date="2024-05" db="EMBL/GenBank/DDBJ databases">
        <title>Draft genome assemblies of 36 bacteria isolated from hibernating arctic ground squirrels.</title>
        <authorList>
            <person name="McKee H."/>
            <person name="Mullen L."/>
            <person name="Drown D.M."/>
            <person name="Duddleston K.N."/>
        </authorList>
    </citation>
    <scope>NUCLEOTIDE SEQUENCE</scope>
    <source>
        <strain evidence="1">AN1007</strain>
    </source>
</reference>
<dbReference type="RefSeq" id="WP_366289724.1">
    <property type="nucleotide sequence ID" value="NZ_CP159992.1"/>
</dbReference>
<proteinExistence type="predicted"/>
<dbReference type="AlphaFoldDB" id="A0AAU8N8A1"/>
<dbReference type="EMBL" id="CP159992">
    <property type="protein sequence ID" value="XCP93166.1"/>
    <property type="molecule type" value="Genomic_DNA"/>
</dbReference>
<evidence type="ECO:0008006" key="2">
    <source>
        <dbReference type="Google" id="ProtNLM"/>
    </source>
</evidence>